<organism evidence="1 2">
    <name type="scientific">Merluccius polli</name>
    <name type="common">Benguela hake</name>
    <name type="synonym">Merluccius cadenati</name>
    <dbReference type="NCBI Taxonomy" id="89951"/>
    <lineage>
        <taxon>Eukaryota</taxon>
        <taxon>Metazoa</taxon>
        <taxon>Chordata</taxon>
        <taxon>Craniata</taxon>
        <taxon>Vertebrata</taxon>
        <taxon>Euteleostomi</taxon>
        <taxon>Actinopterygii</taxon>
        <taxon>Neopterygii</taxon>
        <taxon>Teleostei</taxon>
        <taxon>Neoteleostei</taxon>
        <taxon>Acanthomorphata</taxon>
        <taxon>Zeiogadaria</taxon>
        <taxon>Gadariae</taxon>
        <taxon>Gadiformes</taxon>
        <taxon>Gadoidei</taxon>
        <taxon>Merlucciidae</taxon>
        <taxon>Merluccius</taxon>
    </lineage>
</organism>
<name>A0AA47M136_MERPO</name>
<keyword evidence="2" id="KW-1185">Reference proteome</keyword>
<evidence type="ECO:0000313" key="1">
    <source>
        <dbReference type="EMBL" id="KAK0131666.1"/>
    </source>
</evidence>
<sequence length="195" mass="21115">MAHLAAAQAGVALLTKAYRGTNLLSNALPLEPALTSPDDLTHNLNTNLAASLNTLAPLKTKTVSFNTSSPWFTPELSYKIHHSTYKDSLTATKSAYFSSIINDSNRNPQALFSTVNNLLKPRPKPLSTSTPELSTLARPAAETLIHAFISSYLDYCNSLLYGITASLINRLQLESSECIRPTPNLRNPGTTSPQS</sequence>
<evidence type="ECO:0000313" key="2">
    <source>
        <dbReference type="Proteomes" id="UP001174136"/>
    </source>
</evidence>
<reference evidence="1" key="1">
    <citation type="journal article" date="2023" name="Front. Mar. Sci.">
        <title>A new Merluccius polli reference genome to investigate the effects of global change in West African waters.</title>
        <authorList>
            <person name="Mateo J.L."/>
            <person name="Blanco-Fernandez C."/>
            <person name="Garcia-Vazquez E."/>
            <person name="Machado-Schiaffino G."/>
        </authorList>
    </citation>
    <scope>NUCLEOTIDE SEQUENCE</scope>
    <source>
        <strain evidence="1">C29</strain>
        <tissue evidence="1">Fin</tissue>
    </source>
</reference>
<protein>
    <submittedName>
        <fullName evidence="1">Uncharacterized protein</fullName>
    </submittedName>
</protein>
<dbReference type="AlphaFoldDB" id="A0AA47M136"/>
<proteinExistence type="predicted"/>
<dbReference type="EMBL" id="JAOPHQ010006403">
    <property type="protein sequence ID" value="KAK0131666.1"/>
    <property type="molecule type" value="Genomic_DNA"/>
</dbReference>
<dbReference type="Proteomes" id="UP001174136">
    <property type="component" value="Unassembled WGS sequence"/>
</dbReference>
<comment type="caution">
    <text evidence="1">The sequence shown here is derived from an EMBL/GenBank/DDBJ whole genome shotgun (WGS) entry which is preliminary data.</text>
</comment>
<accession>A0AA47M136</accession>
<gene>
    <name evidence="1" type="ORF">N1851_033574</name>
</gene>